<comment type="subcellular location">
    <subcellularLocation>
        <location evidence="2">Cytoplasm</location>
    </subcellularLocation>
    <subcellularLocation>
        <location evidence="1">Nucleus</location>
    </subcellularLocation>
</comment>
<evidence type="ECO:0000256" key="1">
    <source>
        <dbReference type="ARBA" id="ARBA00004123"/>
    </source>
</evidence>
<gene>
    <name evidence="6" type="ORF">QVD17_00980</name>
</gene>
<sequence length="593" mass="67324">MGLSFSCPFAAYADLESALKSIDFEDGEVKRLGLSCSFKIQDTKPLALQLMSTQQMKLEGSVSFKVCSNKHVEKIEMHRESPRSDNVLEDLEPGSPKHEAATKLQKVYKSFRTRRKLADCAVLIEQSWWKLLDFAELKRSSISFFDLDKQETAISRWSRARTRAAKVGKGLSKNGKAQKLALQHWLEAIDPRHRYGHNLHFYYGKWLQSHSKEPFFYWLDIGEGKEVNLVEKCPRSKLQQQCIKYLGPTERKEYEVMIADGKLLYKQTGEYLDTTESSKGSKWIFVLSTSKTLYVGMKKKGLFQHSSFLAGGATLAAGRLVSEKGVLKAIWPHSGHYRPTQENFQDFVSFLQENDVDTTYVKMDSDEDDTESLGKQSSSIHTRTHSSEEDVSEKEHVETEDARVDDHTSKMAIVVKQVTYLPQESPKKSRLSRSSSRKLSTLRIPNKDDIFISLNTKKQADEVVDLIGSHKIHAPSAHDMSDDEEVEPNFENLEDSVPTKSILQRIDSHKGTKSFQLGRQLSCKWSTGAGPRIGCLRDYPTVLQSHTLEQANLSPRSAPCNHKYTNKSSFSRNSGPYRTQSSPVQIGEFKENF</sequence>
<keyword evidence="7" id="KW-1185">Reference proteome</keyword>
<dbReference type="InterPro" id="IPR044159">
    <property type="entry name" value="IQM"/>
</dbReference>
<dbReference type="GO" id="GO:0005737">
    <property type="term" value="C:cytoplasm"/>
    <property type="evidence" value="ECO:0007669"/>
    <property type="project" value="UniProtKB-SubCell"/>
</dbReference>
<accession>A0AAD8L6S5</accession>
<keyword evidence="3" id="KW-0963">Cytoplasm</keyword>
<feature type="compositionally biased region" description="Polar residues" evidence="5">
    <location>
        <begin position="566"/>
        <end position="584"/>
    </location>
</feature>
<dbReference type="EMBL" id="JAUHHV010000001">
    <property type="protein sequence ID" value="KAK1435219.1"/>
    <property type="molecule type" value="Genomic_DNA"/>
</dbReference>
<keyword evidence="4" id="KW-0539">Nucleus</keyword>
<organism evidence="6 7">
    <name type="scientific">Tagetes erecta</name>
    <name type="common">African marigold</name>
    <dbReference type="NCBI Taxonomy" id="13708"/>
    <lineage>
        <taxon>Eukaryota</taxon>
        <taxon>Viridiplantae</taxon>
        <taxon>Streptophyta</taxon>
        <taxon>Embryophyta</taxon>
        <taxon>Tracheophyta</taxon>
        <taxon>Spermatophyta</taxon>
        <taxon>Magnoliopsida</taxon>
        <taxon>eudicotyledons</taxon>
        <taxon>Gunneridae</taxon>
        <taxon>Pentapetalae</taxon>
        <taxon>asterids</taxon>
        <taxon>campanulids</taxon>
        <taxon>Asterales</taxon>
        <taxon>Asteraceae</taxon>
        <taxon>Asteroideae</taxon>
        <taxon>Heliantheae alliance</taxon>
        <taxon>Tageteae</taxon>
        <taxon>Tagetes</taxon>
    </lineage>
</organism>
<evidence type="ECO:0008006" key="8">
    <source>
        <dbReference type="Google" id="ProtNLM"/>
    </source>
</evidence>
<protein>
    <recommendedName>
        <fullName evidence="8">IQ domain-containing protein IQM2-like</fullName>
    </recommendedName>
</protein>
<feature type="region of interest" description="Disordered" evidence="5">
    <location>
        <begin position="365"/>
        <end position="407"/>
    </location>
</feature>
<evidence type="ECO:0000256" key="2">
    <source>
        <dbReference type="ARBA" id="ARBA00004496"/>
    </source>
</evidence>
<comment type="caution">
    <text evidence="6">The sequence shown here is derived from an EMBL/GenBank/DDBJ whole genome shotgun (WGS) entry which is preliminary data.</text>
</comment>
<dbReference type="PANTHER" id="PTHR31250">
    <property type="entry name" value="IQ DOMAIN-CONTAINING PROTEIN IQM3"/>
    <property type="match status" value="1"/>
</dbReference>
<dbReference type="PANTHER" id="PTHR31250:SF65">
    <property type="entry name" value="CALMODULIN-BINDING FAMILY PROTEIN-RELATED"/>
    <property type="match status" value="1"/>
</dbReference>
<evidence type="ECO:0000256" key="5">
    <source>
        <dbReference type="SAM" id="MobiDB-lite"/>
    </source>
</evidence>
<dbReference type="AlphaFoldDB" id="A0AAD8L6S5"/>
<evidence type="ECO:0000256" key="3">
    <source>
        <dbReference type="ARBA" id="ARBA00022490"/>
    </source>
</evidence>
<dbReference type="GO" id="GO:0005634">
    <property type="term" value="C:nucleus"/>
    <property type="evidence" value="ECO:0007669"/>
    <property type="project" value="UniProtKB-SubCell"/>
</dbReference>
<feature type="compositionally biased region" description="Basic and acidic residues" evidence="5">
    <location>
        <begin position="385"/>
        <end position="407"/>
    </location>
</feature>
<evidence type="ECO:0000256" key="4">
    <source>
        <dbReference type="ARBA" id="ARBA00023242"/>
    </source>
</evidence>
<feature type="region of interest" description="Disordered" evidence="5">
    <location>
        <begin position="554"/>
        <end position="593"/>
    </location>
</feature>
<evidence type="ECO:0000313" key="6">
    <source>
        <dbReference type="EMBL" id="KAK1435219.1"/>
    </source>
</evidence>
<dbReference type="Proteomes" id="UP001229421">
    <property type="component" value="Unassembled WGS sequence"/>
</dbReference>
<reference evidence="6" key="1">
    <citation type="journal article" date="2023" name="bioRxiv">
        <title>Improved chromosome-level genome assembly for marigold (Tagetes erecta).</title>
        <authorList>
            <person name="Jiang F."/>
            <person name="Yuan L."/>
            <person name="Wang S."/>
            <person name="Wang H."/>
            <person name="Xu D."/>
            <person name="Wang A."/>
            <person name="Fan W."/>
        </authorList>
    </citation>
    <scope>NUCLEOTIDE SEQUENCE</scope>
    <source>
        <strain evidence="6">WSJ</strain>
        <tissue evidence="6">Leaf</tissue>
    </source>
</reference>
<proteinExistence type="predicted"/>
<evidence type="ECO:0000313" key="7">
    <source>
        <dbReference type="Proteomes" id="UP001229421"/>
    </source>
</evidence>
<name>A0AAD8L6S5_TARER</name>